<dbReference type="Proteomes" id="UP000095751">
    <property type="component" value="Unassembled WGS sequence"/>
</dbReference>
<evidence type="ECO:0000256" key="1">
    <source>
        <dbReference type="SAM" id="MobiDB-lite"/>
    </source>
</evidence>
<dbReference type="KEGG" id="fcy:FRACYDRAFT_193723"/>
<name>A0A1E7EXE9_9STRA</name>
<accession>A0A1E7EXE9</accession>
<reference evidence="2 3" key="1">
    <citation type="submission" date="2016-09" db="EMBL/GenBank/DDBJ databases">
        <title>Extensive genetic diversity and differential bi-allelic expression allows diatom success in the polar Southern Ocean.</title>
        <authorList>
            <consortium name="DOE Joint Genome Institute"/>
            <person name="Mock T."/>
            <person name="Otillar R.P."/>
            <person name="Strauss J."/>
            <person name="Dupont C."/>
            <person name="Frickenhaus S."/>
            <person name="Maumus F."/>
            <person name="Mcmullan M."/>
            <person name="Sanges R."/>
            <person name="Schmutz J."/>
            <person name="Toseland A."/>
            <person name="Valas R."/>
            <person name="Veluchamy A."/>
            <person name="Ward B.J."/>
            <person name="Allen A."/>
            <person name="Barry K."/>
            <person name="Falciatore A."/>
            <person name="Ferrante M."/>
            <person name="Fortunato A.E."/>
            <person name="Gloeckner G."/>
            <person name="Gruber A."/>
            <person name="Hipkin R."/>
            <person name="Janech M."/>
            <person name="Kroth P."/>
            <person name="Leese F."/>
            <person name="Lindquist E."/>
            <person name="Lyon B.R."/>
            <person name="Martin J."/>
            <person name="Mayer C."/>
            <person name="Parker M."/>
            <person name="Quesneville H."/>
            <person name="Raymond J."/>
            <person name="Uhlig C."/>
            <person name="Valentin K.U."/>
            <person name="Worden A.Z."/>
            <person name="Armbrust E.V."/>
            <person name="Bowler C."/>
            <person name="Green B."/>
            <person name="Moulton V."/>
            <person name="Van Oosterhout C."/>
            <person name="Grigoriev I."/>
        </authorList>
    </citation>
    <scope>NUCLEOTIDE SEQUENCE [LARGE SCALE GENOMIC DNA]</scope>
    <source>
        <strain evidence="2 3">CCMP1102</strain>
    </source>
</reference>
<feature type="region of interest" description="Disordered" evidence="1">
    <location>
        <begin position="146"/>
        <end position="177"/>
    </location>
</feature>
<dbReference type="PANTHER" id="PTHR16148">
    <property type="entry name" value="NF-KAPPA-B-REPRESSING FACTOR-RELATED"/>
    <property type="match status" value="1"/>
</dbReference>
<dbReference type="InParanoid" id="A0A1E7EXE9"/>
<feature type="region of interest" description="Disordered" evidence="1">
    <location>
        <begin position="529"/>
        <end position="555"/>
    </location>
</feature>
<feature type="compositionally biased region" description="Polar residues" evidence="1">
    <location>
        <begin position="544"/>
        <end position="555"/>
    </location>
</feature>
<feature type="compositionally biased region" description="Basic and acidic residues" evidence="1">
    <location>
        <begin position="162"/>
        <end position="177"/>
    </location>
</feature>
<dbReference type="AlphaFoldDB" id="A0A1E7EXE9"/>
<feature type="region of interest" description="Disordered" evidence="1">
    <location>
        <begin position="236"/>
        <end position="259"/>
    </location>
</feature>
<feature type="compositionally biased region" description="Acidic residues" evidence="1">
    <location>
        <begin position="148"/>
        <end position="157"/>
    </location>
</feature>
<dbReference type="EMBL" id="KV784371">
    <property type="protein sequence ID" value="OEU10582.1"/>
    <property type="molecule type" value="Genomic_DNA"/>
</dbReference>
<sequence length="597" mass="68033">MNGNQRKKDPQSSLLPDVQVFLSRPSYPLGGSVVGTILISQPRHDDNNNTTKTSYPSLRSVLESVTVYVAGHCKIDSRWHSLANYTKIYGKMHPYLQLLQERFDTDLISQSEDTVCFWATNGMEVLDLTERIEGGRWNNDDLQRGLHEDDDCDDDNNNENCSNKEKEDDDNDKNNNDGNFKDDILAFTFRAEIPPNLPHSVHATTCRYFYTANILVKTATQQQILKRTFQVYTKNNNSYYNNTTNKNNNNNNNQQHQQEDDYYPNTISSARVKFGNCLGMAHSNGLPCHISATEIHRPKDQMMVVQNHCLRRQQRSNDVQTLRVSNAAGRPVCVLTVIGSQSLSPGSRIHLQWDFPSTENYYHHQQQHQTEENDSKRKNNYWIPCHQVCACLQGEEYAVYEDGSKKRTQSSLFDTCHEYVDPGITDRVSTTLWLSSSGDNNNNNSTPPCDLKTDVMEVSTWCQVDITVRENENENNNVNNKGGGDVEGGYNNLSLRIPCRIRHTNSNLDDQEEQEMMQDNYVQPLNELLNNNNNVEGGGENQEKNANNDTQTTLFPTNDILSDLKTVSLDMEERVRKIKELPIVQSIKESAALSNNN</sequence>
<organism evidence="2 3">
    <name type="scientific">Fragilariopsis cylindrus CCMP1102</name>
    <dbReference type="NCBI Taxonomy" id="635003"/>
    <lineage>
        <taxon>Eukaryota</taxon>
        <taxon>Sar</taxon>
        <taxon>Stramenopiles</taxon>
        <taxon>Ochrophyta</taxon>
        <taxon>Bacillariophyta</taxon>
        <taxon>Bacillariophyceae</taxon>
        <taxon>Bacillariophycidae</taxon>
        <taxon>Bacillariales</taxon>
        <taxon>Bacillariaceae</taxon>
        <taxon>Fragilariopsis</taxon>
    </lineage>
</organism>
<evidence type="ECO:0000313" key="2">
    <source>
        <dbReference type="EMBL" id="OEU10582.1"/>
    </source>
</evidence>
<dbReference type="OrthoDB" id="44016at2759"/>
<evidence type="ECO:0000313" key="3">
    <source>
        <dbReference type="Proteomes" id="UP000095751"/>
    </source>
</evidence>
<proteinExistence type="predicted"/>
<feature type="compositionally biased region" description="Low complexity" evidence="1">
    <location>
        <begin position="236"/>
        <end position="253"/>
    </location>
</feature>
<gene>
    <name evidence="2" type="ORF">FRACYDRAFT_193723</name>
</gene>
<keyword evidence="3" id="KW-1185">Reference proteome</keyword>
<protein>
    <submittedName>
        <fullName evidence="2">Uncharacterized protein</fullName>
    </submittedName>
</protein>
<dbReference type="PANTHER" id="PTHR16148:SF14">
    <property type="entry name" value="MYND-TYPE DOMAIN-CONTAINING PROTEIN"/>
    <property type="match status" value="1"/>
</dbReference>